<keyword evidence="2 5" id="KW-0808">Transferase</keyword>
<organism evidence="5 6">
    <name type="scientific">Tribonema minus</name>
    <dbReference type="NCBI Taxonomy" id="303371"/>
    <lineage>
        <taxon>Eukaryota</taxon>
        <taxon>Sar</taxon>
        <taxon>Stramenopiles</taxon>
        <taxon>Ochrophyta</taxon>
        <taxon>PX clade</taxon>
        <taxon>Xanthophyceae</taxon>
        <taxon>Tribonematales</taxon>
        <taxon>Tribonemataceae</taxon>
        <taxon>Tribonema</taxon>
    </lineage>
</organism>
<dbReference type="GO" id="GO:0008173">
    <property type="term" value="F:RNA methyltransferase activity"/>
    <property type="evidence" value="ECO:0007669"/>
    <property type="project" value="InterPro"/>
</dbReference>
<dbReference type="OrthoDB" id="270651at2759"/>
<feature type="region of interest" description="Disordered" evidence="3">
    <location>
        <begin position="188"/>
        <end position="209"/>
    </location>
</feature>
<evidence type="ECO:0000259" key="4">
    <source>
        <dbReference type="Pfam" id="PF00588"/>
    </source>
</evidence>
<keyword evidence="6" id="KW-1185">Reference proteome</keyword>
<feature type="domain" description="tRNA/rRNA methyltransferase SpoU type" evidence="4">
    <location>
        <begin position="38"/>
        <end position="174"/>
    </location>
</feature>
<gene>
    <name evidence="5" type="ORF">JKP88DRAFT_261485</name>
</gene>
<dbReference type="AlphaFoldDB" id="A0A835YUT9"/>
<evidence type="ECO:0000313" key="5">
    <source>
        <dbReference type="EMBL" id="KAG5177514.1"/>
    </source>
</evidence>
<dbReference type="EMBL" id="JAFCMP010000525">
    <property type="protein sequence ID" value="KAG5177514.1"/>
    <property type="molecule type" value="Genomic_DNA"/>
</dbReference>
<dbReference type="InterPro" id="IPR051259">
    <property type="entry name" value="rRNA_Methyltransferase"/>
</dbReference>
<feature type="region of interest" description="Disordered" evidence="3">
    <location>
        <begin position="1"/>
        <end position="29"/>
    </location>
</feature>
<dbReference type="PANTHER" id="PTHR43191:SF7">
    <property type="entry name" value="OBP33PEP LIKE PROTEIN"/>
    <property type="match status" value="1"/>
</dbReference>
<evidence type="ECO:0000256" key="3">
    <source>
        <dbReference type="SAM" id="MobiDB-lite"/>
    </source>
</evidence>
<reference evidence="5" key="1">
    <citation type="submission" date="2021-02" db="EMBL/GenBank/DDBJ databases">
        <title>First Annotated Genome of the Yellow-green Alga Tribonema minus.</title>
        <authorList>
            <person name="Mahan K.M."/>
        </authorList>
    </citation>
    <scope>NUCLEOTIDE SEQUENCE</scope>
    <source>
        <strain evidence="5">UTEX B ZZ1240</strain>
    </source>
</reference>
<dbReference type="InterPro" id="IPR001537">
    <property type="entry name" value="SpoU_MeTrfase"/>
</dbReference>
<evidence type="ECO:0000256" key="2">
    <source>
        <dbReference type="ARBA" id="ARBA00022679"/>
    </source>
</evidence>
<sequence>MPVPEASHAGAQAQAQPSTTGEPPANPGPRNTDIPCCYLIINHISKKHNVRKLLGGAAAFGARVVVVGQPTYDFPERHAVTRFHALSDACNWLRARGIAVVGVEIADDARSVEEEPFDGAGCGRGGGIAFLMGNEGSGMSAKQKRACDSFVVIPQYGGGTASLNVTVAANIVMHRFSVWQERRRQCEPVQDPQPAQDPQCTSCCHSGGS</sequence>
<dbReference type="Proteomes" id="UP000664859">
    <property type="component" value="Unassembled WGS sequence"/>
</dbReference>
<dbReference type="Pfam" id="PF00588">
    <property type="entry name" value="SpoU_methylase"/>
    <property type="match status" value="1"/>
</dbReference>
<dbReference type="Gene3D" id="3.40.1280.10">
    <property type="match status" value="1"/>
</dbReference>
<accession>A0A835YUT9</accession>
<dbReference type="GO" id="GO:0003723">
    <property type="term" value="F:RNA binding"/>
    <property type="evidence" value="ECO:0007669"/>
    <property type="project" value="InterPro"/>
</dbReference>
<dbReference type="InterPro" id="IPR029028">
    <property type="entry name" value="Alpha/beta_knot_MTases"/>
</dbReference>
<name>A0A835YUT9_9STRA</name>
<comment type="caution">
    <text evidence="5">The sequence shown here is derived from an EMBL/GenBank/DDBJ whole genome shotgun (WGS) entry which is preliminary data.</text>
</comment>
<protein>
    <submittedName>
        <fullName evidence="5">Alpha/beta knot methyltransferase</fullName>
    </submittedName>
</protein>
<dbReference type="SUPFAM" id="SSF75217">
    <property type="entry name" value="alpha/beta knot"/>
    <property type="match status" value="1"/>
</dbReference>
<feature type="compositionally biased region" description="Low complexity" evidence="3">
    <location>
        <begin position="188"/>
        <end position="199"/>
    </location>
</feature>
<evidence type="ECO:0000313" key="6">
    <source>
        <dbReference type="Proteomes" id="UP000664859"/>
    </source>
</evidence>
<dbReference type="PANTHER" id="PTHR43191">
    <property type="entry name" value="RRNA METHYLTRANSFERASE 3"/>
    <property type="match status" value="1"/>
</dbReference>
<dbReference type="GO" id="GO:0032259">
    <property type="term" value="P:methylation"/>
    <property type="evidence" value="ECO:0007669"/>
    <property type="project" value="UniProtKB-KW"/>
</dbReference>
<keyword evidence="1 5" id="KW-0489">Methyltransferase</keyword>
<evidence type="ECO:0000256" key="1">
    <source>
        <dbReference type="ARBA" id="ARBA00022603"/>
    </source>
</evidence>
<proteinExistence type="predicted"/>
<dbReference type="GO" id="GO:0006396">
    <property type="term" value="P:RNA processing"/>
    <property type="evidence" value="ECO:0007669"/>
    <property type="project" value="InterPro"/>
</dbReference>
<dbReference type="InterPro" id="IPR029026">
    <property type="entry name" value="tRNA_m1G_MTases_N"/>
</dbReference>